<dbReference type="RefSeq" id="WP_160728712.1">
    <property type="nucleotide sequence ID" value="NZ_WTYC01000008.1"/>
</dbReference>
<evidence type="ECO:0000313" key="2">
    <source>
        <dbReference type="Proteomes" id="UP000448199"/>
    </source>
</evidence>
<proteinExistence type="predicted"/>
<dbReference type="OrthoDB" id="9983533at2"/>
<name>A0A844XUL4_9SPHN</name>
<organism evidence="1 2">
    <name type="scientific">Qipengyuania vulgaris</name>
    <dbReference type="NCBI Taxonomy" id="291985"/>
    <lineage>
        <taxon>Bacteria</taxon>
        <taxon>Pseudomonadati</taxon>
        <taxon>Pseudomonadota</taxon>
        <taxon>Alphaproteobacteria</taxon>
        <taxon>Sphingomonadales</taxon>
        <taxon>Erythrobacteraceae</taxon>
        <taxon>Qipengyuania</taxon>
    </lineage>
</organism>
<accession>A0A844XUL4</accession>
<sequence length="112" mass="12448">MTAMIDCERRILRIDRYVHGSVASSRKVPFDQIRSVFHEAGSVDEAVNGQTADLVLKLRGEKYPLRILCDVDLAVQAEALLLNALGKEQPLEVEGLASFGRRVKWEVGAQRG</sequence>
<comment type="caution">
    <text evidence="1">The sequence shown here is derived from an EMBL/GenBank/DDBJ whole genome shotgun (WGS) entry which is preliminary data.</text>
</comment>
<dbReference type="EMBL" id="WTYC01000008">
    <property type="protein sequence ID" value="MXO49174.1"/>
    <property type="molecule type" value="Genomic_DNA"/>
</dbReference>
<reference evidence="1 2" key="1">
    <citation type="submission" date="2019-12" db="EMBL/GenBank/DDBJ databases">
        <title>Genomic-based taxomic classification of the family Erythrobacteraceae.</title>
        <authorList>
            <person name="Xu L."/>
        </authorList>
    </citation>
    <scope>NUCLEOTIDE SEQUENCE [LARGE SCALE GENOMIC DNA]</scope>
    <source>
        <strain evidence="1 2">DSM 17792</strain>
    </source>
</reference>
<protein>
    <submittedName>
        <fullName evidence="1">Uncharacterized protein</fullName>
    </submittedName>
</protein>
<dbReference type="AlphaFoldDB" id="A0A844XUL4"/>
<keyword evidence="2" id="KW-1185">Reference proteome</keyword>
<dbReference type="Proteomes" id="UP000448199">
    <property type="component" value="Unassembled WGS sequence"/>
</dbReference>
<evidence type="ECO:0000313" key="1">
    <source>
        <dbReference type="EMBL" id="MXO49174.1"/>
    </source>
</evidence>
<gene>
    <name evidence="1" type="ORF">GRI69_12985</name>
</gene>